<evidence type="ECO:0000313" key="2">
    <source>
        <dbReference type="Proteomes" id="UP001558652"/>
    </source>
</evidence>
<dbReference type="EMBL" id="JBFDAA010000005">
    <property type="protein sequence ID" value="KAL1132828.1"/>
    <property type="molecule type" value="Genomic_DNA"/>
</dbReference>
<sequence>MVVRILCNIINKLLIFRIAPLLLRWLIKRYCHFDAKFGRIGMPYMTLHDVCINANGYVIEIDQIGFRSSFLSSEVTKLVCIVVHDMRINKDIGNQSECGSWKAPNTFQNVKIPPLIITLAQFVSFSFVSVTCALVKEQCVFHCTLSEVQLDASVVHSQRSLLTTLGVSAANLRLLKQAAQPSLAHIATTLSAEATIVATTPLSIQVNRISIFQITGTQ</sequence>
<dbReference type="InterPro" id="IPR045167">
    <property type="entry name" value="Hobbit"/>
</dbReference>
<dbReference type="AlphaFoldDB" id="A0ABD0YNJ0"/>
<gene>
    <name evidence="1" type="ORF">AAG570_010780</name>
</gene>
<keyword evidence="2" id="KW-1185">Reference proteome</keyword>
<dbReference type="Proteomes" id="UP001558652">
    <property type="component" value="Unassembled WGS sequence"/>
</dbReference>
<proteinExistence type="predicted"/>
<organism evidence="1 2">
    <name type="scientific">Ranatra chinensis</name>
    <dbReference type="NCBI Taxonomy" id="642074"/>
    <lineage>
        <taxon>Eukaryota</taxon>
        <taxon>Metazoa</taxon>
        <taxon>Ecdysozoa</taxon>
        <taxon>Arthropoda</taxon>
        <taxon>Hexapoda</taxon>
        <taxon>Insecta</taxon>
        <taxon>Pterygota</taxon>
        <taxon>Neoptera</taxon>
        <taxon>Paraneoptera</taxon>
        <taxon>Hemiptera</taxon>
        <taxon>Heteroptera</taxon>
        <taxon>Panheteroptera</taxon>
        <taxon>Nepomorpha</taxon>
        <taxon>Nepidae</taxon>
        <taxon>Ranatrinae</taxon>
        <taxon>Ranatra</taxon>
    </lineage>
</organism>
<accession>A0ABD0YNJ0</accession>
<dbReference type="PANTHER" id="PTHR15678">
    <property type="entry name" value="ANTIGEN MLAA-22-RELATED"/>
    <property type="match status" value="1"/>
</dbReference>
<dbReference type="Pfam" id="PF10344">
    <property type="entry name" value="Hobbit"/>
    <property type="match status" value="1"/>
</dbReference>
<dbReference type="PANTHER" id="PTHR15678:SF6">
    <property type="entry name" value="BRIDGE-LIKE LIPID TRANSFER PROTEIN FAMILY MEMBER 2"/>
    <property type="match status" value="1"/>
</dbReference>
<comment type="caution">
    <text evidence="1">The sequence shown here is derived from an EMBL/GenBank/DDBJ whole genome shotgun (WGS) entry which is preliminary data.</text>
</comment>
<reference evidence="1 2" key="1">
    <citation type="submission" date="2024-07" db="EMBL/GenBank/DDBJ databases">
        <title>Chromosome-level genome assembly of the water stick insect Ranatra chinensis (Heteroptera: Nepidae).</title>
        <authorList>
            <person name="Liu X."/>
        </authorList>
    </citation>
    <scope>NUCLEOTIDE SEQUENCE [LARGE SCALE GENOMIC DNA]</scope>
    <source>
        <strain evidence="1">Cailab_2021Rc</strain>
        <tissue evidence="1">Muscle</tissue>
    </source>
</reference>
<name>A0ABD0YNJ0_9HEMI</name>
<evidence type="ECO:0000313" key="1">
    <source>
        <dbReference type="EMBL" id="KAL1132828.1"/>
    </source>
</evidence>
<protein>
    <submittedName>
        <fullName evidence="1">Uncharacterized protein</fullName>
    </submittedName>
</protein>